<evidence type="ECO:0000313" key="2">
    <source>
        <dbReference type="EMBL" id="SFR98758.1"/>
    </source>
</evidence>
<name>A0A1I6L6A2_9EURY</name>
<reference evidence="2 3" key="1">
    <citation type="submission" date="2016-10" db="EMBL/GenBank/DDBJ databases">
        <authorList>
            <person name="de Groot N.N."/>
        </authorList>
    </citation>
    <scope>NUCLEOTIDE SEQUENCE [LARGE SCALE GENOMIC DNA]</scope>
    <source>
        <strain evidence="2 3">CGMCC 1.10457</strain>
    </source>
</reference>
<dbReference type="AlphaFoldDB" id="A0A1I6L6A2"/>
<dbReference type="EMBL" id="FOZK01000002">
    <property type="protein sequence ID" value="SFR98758.1"/>
    <property type="molecule type" value="Genomic_DNA"/>
</dbReference>
<evidence type="ECO:0000313" key="3">
    <source>
        <dbReference type="Proteomes" id="UP000199062"/>
    </source>
</evidence>
<dbReference type="PROSITE" id="PS51257">
    <property type="entry name" value="PROKAR_LIPOPROTEIN"/>
    <property type="match status" value="1"/>
</dbReference>
<feature type="compositionally biased region" description="Polar residues" evidence="1">
    <location>
        <begin position="59"/>
        <end position="81"/>
    </location>
</feature>
<dbReference type="Proteomes" id="UP000199062">
    <property type="component" value="Unassembled WGS sequence"/>
</dbReference>
<protein>
    <submittedName>
        <fullName evidence="2">Uncharacterized protein</fullName>
    </submittedName>
</protein>
<keyword evidence="3" id="KW-1185">Reference proteome</keyword>
<sequence length="274" mass="28835">MDEKRQFTRRGAVRTIGGVALAGLAGCGAFGDGTADEPTDASSGSPTDAEATTDTATESGTPSRSETEGGTPSQSETESGTQDGGNGHTESTPSVDVTFVENPTQVHGTLVEATSAPDDEVLVGFRLEDSSLPFTTEVYPAAEDATIHDTETYDTQDLSDVPLVPDQPEALPTVDTEHEDVHYGTTPVGEALAVTLVARHDGDRDLDWSAWERTGHPYDGHRETDPYLSVACYCGGENYTAPAGGTWARVIAVTPTDRVEAGTTVALNWTSSRL</sequence>
<accession>A0A1I6L6A2</accession>
<dbReference type="OrthoDB" id="204556at2157"/>
<feature type="compositionally biased region" description="Low complexity" evidence="1">
    <location>
        <begin position="47"/>
        <end position="58"/>
    </location>
</feature>
<organism evidence="2 3">
    <name type="scientific">Halomicrobium zhouii</name>
    <dbReference type="NCBI Taxonomy" id="767519"/>
    <lineage>
        <taxon>Archaea</taxon>
        <taxon>Methanobacteriati</taxon>
        <taxon>Methanobacteriota</taxon>
        <taxon>Stenosarchaea group</taxon>
        <taxon>Halobacteria</taxon>
        <taxon>Halobacteriales</taxon>
        <taxon>Haloarculaceae</taxon>
        <taxon>Halomicrobium</taxon>
    </lineage>
</organism>
<gene>
    <name evidence="2" type="ORF">SAMN05216559_2094</name>
</gene>
<dbReference type="RefSeq" id="WP_089816487.1">
    <property type="nucleotide sequence ID" value="NZ_FOZK01000002.1"/>
</dbReference>
<feature type="region of interest" description="Disordered" evidence="1">
    <location>
        <begin position="24"/>
        <end position="95"/>
    </location>
</feature>
<proteinExistence type="predicted"/>
<evidence type="ECO:0000256" key="1">
    <source>
        <dbReference type="SAM" id="MobiDB-lite"/>
    </source>
</evidence>